<dbReference type="GO" id="GO:0012505">
    <property type="term" value="C:endomembrane system"/>
    <property type="evidence" value="ECO:0007669"/>
    <property type="project" value="UniProtKB-SubCell"/>
</dbReference>
<keyword evidence="11" id="KW-1185">Reference proteome</keyword>
<feature type="transmembrane region" description="Helical" evidence="9">
    <location>
        <begin position="42"/>
        <end position="65"/>
    </location>
</feature>
<protein>
    <submittedName>
        <fullName evidence="10">Uncharacterized protein</fullName>
    </submittedName>
</protein>
<keyword evidence="5 9" id="KW-0812">Transmembrane</keyword>
<comment type="subcellular location">
    <subcellularLocation>
        <location evidence="1">Endomembrane system</location>
        <topology evidence="1">Multi-pass membrane protein</topology>
    </subcellularLocation>
</comment>
<reference evidence="10" key="1">
    <citation type="submission" date="2022-12" db="EMBL/GenBank/DDBJ databases">
        <title>Draft genome assemblies for two species of Escallonia (Escalloniales).</title>
        <authorList>
            <person name="Chanderbali A."/>
            <person name="Dervinis C."/>
            <person name="Anghel I."/>
            <person name="Soltis D."/>
            <person name="Soltis P."/>
            <person name="Zapata F."/>
        </authorList>
    </citation>
    <scope>NUCLEOTIDE SEQUENCE</scope>
    <source>
        <strain evidence="10">UCBG64.0493</strain>
        <tissue evidence="10">Leaf</tissue>
    </source>
</reference>
<dbReference type="EMBL" id="JAVXUP010000964">
    <property type="protein sequence ID" value="KAK3017976.1"/>
    <property type="molecule type" value="Genomic_DNA"/>
</dbReference>
<feature type="transmembrane region" description="Helical" evidence="9">
    <location>
        <begin position="105"/>
        <end position="128"/>
    </location>
</feature>
<dbReference type="GO" id="GO:0051119">
    <property type="term" value="F:sugar transmembrane transporter activity"/>
    <property type="evidence" value="ECO:0007669"/>
    <property type="project" value="InterPro"/>
</dbReference>
<dbReference type="InterPro" id="IPR047664">
    <property type="entry name" value="SWEET"/>
</dbReference>
<keyword evidence="6" id="KW-0677">Repeat</keyword>
<dbReference type="PANTHER" id="PTHR10791">
    <property type="entry name" value="RAG1-ACTIVATING PROTEIN 1"/>
    <property type="match status" value="1"/>
</dbReference>
<keyword evidence="7 9" id="KW-1133">Transmembrane helix</keyword>
<evidence type="ECO:0000256" key="1">
    <source>
        <dbReference type="ARBA" id="ARBA00004127"/>
    </source>
</evidence>
<name>A0AA88VYR7_9ASTE</name>
<dbReference type="InterPro" id="IPR004316">
    <property type="entry name" value="SWEET_rpt"/>
</dbReference>
<evidence type="ECO:0000256" key="7">
    <source>
        <dbReference type="ARBA" id="ARBA00022989"/>
    </source>
</evidence>
<accession>A0AA88VYR7</accession>
<feature type="transmembrane region" description="Helical" evidence="9">
    <location>
        <begin position="77"/>
        <end position="99"/>
    </location>
</feature>
<evidence type="ECO:0000256" key="4">
    <source>
        <dbReference type="ARBA" id="ARBA00022597"/>
    </source>
</evidence>
<evidence type="ECO:0000256" key="2">
    <source>
        <dbReference type="ARBA" id="ARBA00007809"/>
    </source>
</evidence>
<sequence>MQRDVLADREAQIHGRVREPPLRLHLVELIITYYGITKPDGFLVATVNGFGVVVETVYITLFLIFAPKTKRKKATTATLVGILDVGFLLAAILVTQLALQGGARIDAIGFMCAGLNIIMYGSPLSAMVRIFRQSRKFLCTIFSFFEPFFVQN</sequence>
<keyword evidence="4" id="KW-0762">Sugar transport</keyword>
<evidence type="ECO:0000256" key="6">
    <source>
        <dbReference type="ARBA" id="ARBA00022737"/>
    </source>
</evidence>
<gene>
    <name evidence="10" type="ORF">RJ639_002733</name>
</gene>
<dbReference type="Pfam" id="PF03083">
    <property type="entry name" value="MtN3_slv"/>
    <property type="match status" value="1"/>
</dbReference>
<dbReference type="GO" id="GO:0016020">
    <property type="term" value="C:membrane"/>
    <property type="evidence" value="ECO:0007669"/>
    <property type="project" value="InterPro"/>
</dbReference>
<comment type="caution">
    <text evidence="10">The sequence shown here is derived from an EMBL/GenBank/DDBJ whole genome shotgun (WGS) entry which is preliminary data.</text>
</comment>
<evidence type="ECO:0000256" key="8">
    <source>
        <dbReference type="ARBA" id="ARBA00023136"/>
    </source>
</evidence>
<comment type="similarity">
    <text evidence="2">Belongs to the SWEET sugar transporter family.</text>
</comment>
<evidence type="ECO:0000256" key="3">
    <source>
        <dbReference type="ARBA" id="ARBA00022448"/>
    </source>
</evidence>
<keyword evidence="8 9" id="KW-0472">Membrane</keyword>
<dbReference type="PANTHER" id="PTHR10791:SF120">
    <property type="entry name" value="BIDIRECTIONAL SUGAR TRANSPORTER SWEET17"/>
    <property type="match status" value="1"/>
</dbReference>
<dbReference type="Proteomes" id="UP001188597">
    <property type="component" value="Unassembled WGS sequence"/>
</dbReference>
<keyword evidence="3" id="KW-0813">Transport</keyword>
<evidence type="ECO:0000313" key="10">
    <source>
        <dbReference type="EMBL" id="KAK3017976.1"/>
    </source>
</evidence>
<organism evidence="10 11">
    <name type="scientific">Escallonia herrerae</name>
    <dbReference type="NCBI Taxonomy" id="1293975"/>
    <lineage>
        <taxon>Eukaryota</taxon>
        <taxon>Viridiplantae</taxon>
        <taxon>Streptophyta</taxon>
        <taxon>Embryophyta</taxon>
        <taxon>Tracheophyta</taxon>
        <taxon>Spermatophyta</taxon>
        <taxon>Magnoliopsida</taxon>
        <taxon>eudicotyledons</taxon>
        <taxon>Gunneridae</taxon>
        <taxon>Pentapetalae</taxon>
        <taxon>asterids</taxon>
        <taxon>campanulids</taxon>
        <taxon>Escalloniales</taxon>
        <taxon>Escalloniaceae</taxon>
        <taxon>Escallonia</taxon>
    </lineage>
</organism>
<evidence type="ECO:0000256" key="9">
    <source>
        <dbReference type="SAM" id="Phobius"/>
    </source>
</evidence>
<evidence type="ECO:0000313" key="11">
    <source>
        <dbReference type="Proteomes" id="UP001188597"/>
    </source>
</evidence>
<proteinExistence type="inferred from homology"/>
<dbReference type="AlphaFoldDB" id="A0AA88VYR7"/>
<evidence type="ECO:0000256" key="5">
    <source>
        <dbReference type="ARBA" id="ARBA00022692"/>
    </source>
</evidence>